<reference evidence="3 5" key="2">
    <citation type="journal article" date="2018" name="Plant J.">
        <title>The Physcomitrella patens chromosome-scale assembly reveals moss genome structure and evolution.</title>
        <authorList>
            <person name="Lang D."/>
            <person name="Ullrich K.K."/>
            <person name="Murat F."/>
            <person name="Fuchs J."/>
            <person name="Jenkins J."/>
            <person name="Haas F.B."/>
            <person name="Piednoel M."/>
            <person name="Gundlach H."/>
            <person name="Van Bel M."/>
            <person name="Meyberg R."/>
            <person name="Vives C."/>
            <person name="Morata J."/>
            <person name="Symeonidi A."/>
            <person name="Hiss M."/>
            <person name="Muchero W."/>
            <person name="Kamisugi Y."/>
            <person name="Saleh O."/>
            <person name="Blanc G."/>
            <person name="Decker E.L."/>
            <person name="van Gessel N."/>
            <person name="Grimwood J."/>
            <person name="Hayes R.D."/>
            <person name="Graham S.W."/>
            <person name="Gunter L.E."/>
            <person name="McDaniel S.F."/>
            <person name="Hoernstein S.N.W."/>
            <person name="Larsson A."/>
            <person name="Li F.W."/>
            <person name="Perroud P.F."/>
            <person name="Phillips J."/>
            <person name="Ranjan P."/>
            <person name="Rokshar D.S."/>
            <person name="Rothfels C.J."/>
            <person name="Schneider L."/>
            <person name="Shu S."/>
            <person name="Stevenson D.W."/>
            <person name="Thummler F."/>
            <person name="Tillich M."/>
            <person name="Villarreal Aguilar J.C."/>
            <person name="Widiez T."/>
            <person name="Wong G.K."/>
            <person name="Wymore A."/>
            <person name="Zhang Y."/>
            <person name="Zimmer A.D."/>
            <person name="Quatrano R.S."/>
            <person name="Mayer K.F.X."/>
            <person name="Goodstein D."/>
            <person name="Casacuberta J.M."/>
            <person name="Vandepoele K."/>
            <person name="Reski R."/>
            <person name="Cuming A.C."/>
            <person name="Tuskan G.A."/>
            <person name="Maumus F."/>
            <person name="Salse J."/>
            <person name="Schmutz J."/>
            <person name="Rensing S.A."/>
        </authorList>
    </citation>
    <scope>NUCLEOTIDE SEQUENCE [LARGE SCALE GENOMIC DNA]</scope>
    <source>
        <strain evidence="4 5">cv. Gransden 2004</strain>
    </source>
</reference>
<dbReference type="InterPro" id="IPR036249">
    <property type="entry name" value="Thioredoxin-like_sf"/>
</dbReference>
<reference evidence="3 5" key="1">
    <citation type="journal article" date="2008" name="Science">
        <title>The Physcomitrella genome reveals evolutionary insights into the conquest of land by plants.</title>
        <authorList>
            <person name="Rensing S."/>
            <person name="Lang D."/>
            <person name="Zimmer A."/>
            <person name="Terry A."/>
            <person name="Salamov A."/>
            <person name="Shapiro H."/>
            <person name="Nishiyama T."/>
            <person name="Perroud P.-F."/>
            <person name="Lindquist E."/>
            <person name="Kamisugi Y."/>
            <person name="Tanahashi T."/>
            <person name="Sakakibara K."/>
            <person name="Fujita T."/>
            <person name="Oishi K."/>
            <person name="Shin-I T."/>
            <person name="Kuroki Y."/>
            <person name="Toyoda A."/>
            <person name="Suzuki Y."/>
            <person name="Hashimoto A."/>
            <person name="Yamaguchi K."/>
            <person name="Sugano A."/>
            <person name="Kohara Y."/>
            <person name="Fujiyama A."/>
            <person name="Anterola A."/>
            <person name="Aoki S."/>
            <person name="Ashton N."/>
            <person name="Barbazuk W.B."/>
            <person name="Barker E."/>
            <person name="Bennetzen J."/>
            <person name="Bezanilla M."/>
            <person name="Blankenship R."/>
            <person name="Cho S.H."/>
            <person name="Dutcher S."/>
            <person name="Estelle M."/>
            <person name="Fawcett J.A."/>
            <person name="Gundlach H."/>
            <person name="Hanada K."/>
            <person name="Heyl A."/>
            <person name="Hicks K.A."/>
            <person name="Hugh J."/>
            <person name="Lohr M."/>
            <person name="Mayer K."/>
            <person name="Melkozernov A."/>
            <person name="Murata T."/>
            <person name="Nelson D."/>
            <person name="Pils B."/>
            <person name="Prigge M."/>
            <person name="Reiss B."/>
            <person name="Renner T."/>
            <person name="Rombauts S."/>
            <person name="Rushton P."/>
            <person name="Sanderfoot A."/>
            <person name="Schween G."/>
            <person name="Shiu S.-H."/>
            <person name="Stueber K."/>
            <person name="Theodoulou F.L."/>
            <person name="Tu H."/>
            <person name="Van de Peer Y."/>
            <person name="Verrier P.J."/>
            <person name="Waters E."/>
            <person name="Wood A."/>
            <person name="Yang L."/>
            <person name="Cove D."/>
            <person name="Cuming A."/>
            <person name="Hasebe M."/>
            <person name="Lucas S."/>
            <person name="Mishler D.B."/>
            <person name="Reski R."/>
            <person name="Grigoriev I."/>
            <person name="Quatrano R.S."/>
            <person name="Boore J.L."/>
        </authorList>
    </citation>
    <scope>NUCLEOTIDE SEQUENCE [LARGE SCALE GENOMIC DNA]</scope>
    <source>
        <strain evidence="4 5">cv. Gransden 2004</strain>
    </source>
</reference>
<evidence type="ECO:0000313" key="5">
    <source>
        <dbReference type="Proteomes" id="UP000006727"/>
    </source>
</evidence>
<evidence type="ECO:0000259" key="2">
    <source>
        <dbReference type="PROSITE" id="PS51352"/>
    </source>
</evidence>
<dbReference type="AlphaFoldDB" id="A0A2K1IP08"/>
<dbReference type="Gramene" id="Pp3c22_19110V3.1">
    <property type="protein sequence ID" value="Pp3c22_19110V3.1"/>
    <property type="gene ID" value="Pp3c22_19110"/>
</dbReference>
<proteinExistence type="predicted"/>
<keyword evidence="5" id="KW-1185">Reference proteome</keyword>
<dbReference type="Proteomes" id="UP000006727">
    <property type="component" value="Chromosome 22"/>
</dbReference>
<dbReference type="RefSeq" id="XP_024360556.1">
    <property type="nucleotide sequence ID" value="XM_024504788.2"/>
</dbReference>
<dbReference type="PANTHER" id="PTHR45672:SF11">
    <property type="entry name" value="PROTEIN DISULFIDE-ISOMERASE C17H9.14C"/>
    <property type="match status" value="1"/>
</dbReference>
<feature type="compositionally biased region" description="Basic and acidic residues" evidence="1">
    <location>
        <begin position="74"/>
        <end position="88"/>
    </location>
</feature>
<dbReference type="Gene3D" id="3.40.30.10">
    <property type="entry name" value="Glutaredoxin"/>
    <property type="match status" value="1"/>
</dbReference>
<accession>A0A2K1IP08</accession>
<feature type="domain" description="Thioredoxin" evidence="2">
    <location>
        <begin position="169"/>
        <end position="315"/>
    </location>
</feature>
<dbReference type="PaxDb" id="3218-PP1S366_18V6.1"/>
<sequence length="315" mass="35669">MSTWDYDENGDPIDETHQYRELNASGSSNYNTGYRSSHRNHSDHHHEHSEDHQMHGNNHGQVIAEHSHTGSPEWESHVETQQHVHGDSGDAQQQNVAGHRESYRRSNRTRGEALYGVTPPPPRSPPHLARDSVQDHHHHHHDVHGGGRGGGGGYRDWQSKPGVGSSHHPHAVAAAPPPHLPSQWRRRAVQEGSAARGDLFSSSTNVVNLTFDEVNALAQSHRSKAWLVVVYAPWCHFCQAMESNFERVAHHLESSNVYVGRFRGDGDYKEYAKQYLQLEHFPTILFFPKDSSRIVKYQSENRELDALLGFVHSFE</sequence>
<feature type="compositionally biased region" description="Basic and acidic residues" evidence="1">
    <location>
        <begin position="44"/>
        <end position="54"/>
    </location>
</feature>
<dbReference type="Pfam" id="PF00085">
    <property type="entry name" value="Thioredoxin"/>
    <property type="match status" value="1"/>
</dbReference>
<name>A0A2K1IP08_PHYPA</name>
<dbReference type="InterPro" id="IPR051063">
    <property type="entry name" value="PDI"/>
</dbReference>
<dbReference type="EnsemblPlants" id="Pp3c22_19110V3.1">
    <property type="protein sequence ID" value="Pp3c22_19110V3.1"/>
    <property type="gene ID" value="Pp3c22_19110"/>
</dbReference>
<feature type="region of interest" description="Disordered" evidence="1">
    <location>
        <begin position="1"/>
        <end position="188"/>
    </location>
</feature>
<reference evidence="4" key="3">
    <citation type="submission" date="2020-12" db="UniProtKB">
        <authorList>
            <consortium name="EnsemblPlants"/>
        </authorList>
    </citation>
    <scope>IDENTIFICATION</scope>
</reference>
<dbReference type="GeneID" id="112274929"/>
<dbReference type="Gramene" id="Pp3c22_19110V3.2">
    <property type="protein sequence ID" value="Pp3c22_19110V3.2"/>
    <property type="gene ID" value="Pp3c22_19110"/>
</dbReference>
<dbReference type="OrthoDB" id="1935823at2759"/>
<evidence type="ECO:0000313" key="4">
    <source>
        <dbReference type="EnsemblPlants" id="Pp3c22_19110V3.1"/>
    </source>
</evidence>
<dbReference type="PROSITE" id="PS51352">
    <property type="entry name" value="THIOREDOXIN_2"/>
    <property type="match status" value="1"/>
</dbReference>
<dbReference type="PANTHER" id="PTHR45672">
    <property type="entry name" value="PROTEIN DISULFIDE-ISOMERASE C17H9.14C-RELATED"/>
    <property type="match status" value="1"/>
</dbReference>
<dbReference type="InterPro" id="IPR013766">
    <property type="entry name" value="Thioredoxin_domain"/>
</dbReference>
<dbReference type="STRING" id="3218.A0A2K1IP08"/>
<protein>
    <recommendedName>
        <fullName evidence="2">Thioredoxin domain-containing protein</fullName>
    </recommendedName>
</protein>
<evidence type="ECO:0000313" key="3">
    <source>
        <dbReference type="EMBL" id="PNR31015.1"/>
    </source>
</evidence>
<feature type="compositionally biased region" description="Polar residues" evidence="1">
    <location>
        <begin position="24"/>
        <end position="34"/>
    </location>
</feature>
<dbReference type="SUPFAM" id="SSF52833">
    <property type="entry name" value="Thioredoxin-like"/>
    <property type="match status" value="1"/>
</dbReference>
<dbReference type="EnsemblPlants" id="Pp3c22_19110V3.2">
    <property type="protein sequence ID" value="Pp3c22_19110V3.2"/>
    <property type="gene ID" value="Pp3c22_19110"/>
</dbReference>
<dbReference type="EMBL" id="ABEU02000022">
    <property type="protein sequence ID" value="PNR31015.1"/>
    <property type="molecule type" value="Genomic_DNA"/>
</dbReference>
<organism evidence="3">
    <name type="scientific">Physcomitrium patens</name>
    <name type="common">Spreading-leaved earth moss</name>
    <name type="synonym">Physcomitrella patens</name>
    <dbReference type="NCBI Taxonomy" id="3218"/>
    <lineage>
        <taxon>Eukaryota</taxon>
        <taxon>Viridiplantae</taxon>
        <taxon>Streptophyta</taxon>
        <taxon>Embryophyta</taxon>
        <taxon>Bryophyta</taxon>
        <taxon>Bryophytina</taxon>
        <taxon>Bryopsida</taxon>
        <taxon>Funariidae</taxon>
        <taxon>Funariales</taxon>
        <taxon>Funariaceae</taxon>
        <taxon>Physcomitrium</taxon>
    </lineage>
</organism>
<gene>
    <name evidence="4" type="primary">LOC112274929</name>
    <name evidence="3" type="ORF">PHYPA_027331</name>
</gene>
<evidence type="ECO:0000256" key="1">
    <source>
        <dbReference type="SAM" id="MobiDB-lite"/>
    </source>
</evidence>
<feature type="compositionally biased region" description="Acidic residues" evidence="1">
    <location>
        <begin position="1"/>
        <end position="13"/>
    </location>
</feature>